<dbReference type="CDD" id="cd01081">
    <property type="entry name" value="Aldose_epim"/>
    <property type="match status" value="1"/>
</dbReference>
<sequence precursor="true">MIRSLLCCFTFLAMAPSALAGGISIGNDSGTQVFTLRQGTTVVKFAPAAGANAYSIRVDDVEYLRQPESLDKLPGVGFGNPVLYPTPNRVKNAAFEFDGKTVRFQPNAGANFIHGLVNRHTWKFVRSGSDSDSASVTCVADFRDGTELHSQFPFPHQLFLTVTVTDAAVRWTYTVDNSEGKTAVPFGFALHPYFVYQGRRENTYLKIPATHWMESENQLPSGALVPKEALDYPLGEFMSLEGTSFDDVFWGLTPDQPTVIEYRDVNRRITIKASEAFTHLVVWTPDRPYFGIESQTCSTDAHNLHAAGKTAESHLQICQPGQSLSGWVEYRFGD</sequence>
<dbReference type="RefSeq" id="WP_147869529.1">
    <property type="nucleotide sequence ID" value="NZ_CP036264.1"/>
</dbReference>
<dbReference type="GO" id="GO:0030246">
    <property type="term" value="F:carbohydrate binding"/>
    <property type="evidence" value="ECO:0007669"/>
    <property type="project" value="InterPro"/>
</dbReference>
<keyword evidence="2" id="KW-0413">Isomerase</keyword>
<dbReference type="Gene3D" id="2.70.98.10">
    <property type="match status" value="1"/>
</dbReference>
<dbReference type="EC" id="5.1.3.3" evidence="2"/>
<proteinExistence type="predicted"/>
<keyword evidence="1" id="KW-0732">Signal</keyword>
<keyword evidence="3" id="KW-1185">Reference proteome</keyword>
<dbReference type="GO" id="GO:0033499">
    <property type="term" value="P:galactose catabolic process via UDP-galactose, Leloir pathway"/>
    <property type="evidence" value="ECO:0007669"/>
    <property type="project" value="TreeGrafter"/>
</dbReference>
<dbReference type="GO" id="GO:0006006">
    <property type="term" value="P:glucose metabolic process"/>
    <property type="evidence" value="ECO:0007669"/>
    <property type="project" value="TreeGrafter"/>
</dbReference>
<dbReference type="PANTHER" id="PTHR10091">
    <property type="entry name" value="ALDOSE-1-EPIMERASE"/>
    <property type="match status" value="1"/>
</dbReference>
<dbReference type="Pfam" id="PF01263">
    <property type="entry name" value="Aldose_epim"/>
    <property type="match status" value="1"/>
</dbReference>
<feature type="signal peptide" evidence="1">
    <location>
        <begin position="1"/>
        <end position="20"/>
    </location>
</feature>
<dbReference type="Proteomes" id="UP000321353">
    <property type="component" value="Chromosome"/>
</dbReference>
<evidence type="ECO:0000313" key="2">
    <source>
        <dbReference type="EMBL" id="QEG00265.1"/>
    </source>
</evidence>
<dbReference type="GO" id="GO:0004034">
    <property type="term" value="F:aldose 1-epimerase activity"/>
    <property type="evidence" value="ECO:0007669"/>
    <property type="project" value="UniProtKB-EC"/>
</dbReference>
<gene>
    <name evidence="2" type="primary">galM</name>
    <name evidence="2" type="ORF">Mal15_43350</name>
</gene>
<dbReference type="PANTHER" id="PTHR10091:SF0">
    <property type="entry name" value="GALACTOSE MUTAROTASE"/>
    <property type="match status" value="1"/>
</dbReference>
<dbReference type="AlphaFoldDB" id="A0A5B9MKS1"/>
<dbReference type="EMBL" id="CP036264">
    <property type="protein sequence ID" value="QEG00265.1"/>
    <property type="molecule type" value="Genomic_DNA"/>
</dbReference>
<dbReference type="InterPro" id="IPR008183">
    <property type="entry name" value="Aldose_1/G6P_1-epimerase"/>
</dbReference>
<evidence type="ECO:0000256" key="1">
    <source>
        <dbReference type="SAM" id="SignalP"/>
    </source>
</evidence>
<reference evidence="2 3" key="1">
    <citation type="submission" date="2019-02" db="EMBL/GenBank/DDBJ databases">
        <title>Planctomycetal bacteria perform biofilm scaping via a novel small molecule.</title>
        <authorList>
            <person name="Jeske O."/>
            <person name="Boedeker C."/>
            <person name="Wiegand S."/>
            <person name="Breitling P."/>
            <person name="Kallscheuer N."/>
            <person name="Jogler M."/>
            <person name="Rohde M."/>
            <person name="Petersen J."/>
            <person name="Medema M.H."/>
            <person name="Surup F."/>
            <person name="Jogler C."/>
        </authorList>
    </citation>
    <scope>NUCLEOTIDE SEQUENCE [LARGE SCALE GENOMIC DNA]</scope>
    <source>
        <strain evidence="2 3">Mal15</strain>
    </source>
</reference>
<protein>
    <submittedName>
        <fullName evidence="2">Aldose 1-epimerase</fullName>
        <ecNumber evidence="2">5.1.3.3</ecNumber>
    </submittedName>
</protein>
<name>A0A5B9MKS1_9BACT</name>
<feature type="chain" id="PRO_5022742742" evidence="1">
    <location>
        <begin position="21"/>
        <end position="334"/>
    </location>
</feature>
<accession>A0A5B9MKS1</accession>
<organism evidence="2 3">
    <name type="scientific">Stieleria maiorica</name>
    <dbReference type="NCBI Taxonomy" id="2795974"/>
    <lineage>
        <taxon>Bacteria</taxon>
        <taxon>Pseudomonadati</taxon>
        <taxon>Planctomycetota</taxon>
        <taxon>Planctomycetia</taxon>
        <taxon>Pirellulales</taxon>
        <taxon>Pirellulaceae</taxon>
        <taxon>Stieleria</taxon>
    </lineage>
</organism>
<dbReference type="KEGG" id="smam:Mal15_43350"/>
<dbReference type="SUPFAM" id="SSF74650">
    <property type="entry name" value="Galactose mutarotase-like"/>
    <property type="match status" value="1"/>
</dbReference>
<dbReference type="InterPro" id="IPR014718">
    <property type="entry name" value="GH-type_carb-bd"/>
</dbReference>
<evidence type="ECO:0000313" key="3">
    <source>
        <dbReference type="Proteomes" id="UP000321353"/>
    </source>
</evidence>
<dbReference type="InterPro" id="IPR011013">
    <property type="entry name" value="Gal_mutarotase_sf_dom"/>
</dbReference>